<dbReference type="AlphaFoldDB" id="A5DPK9"/>
<dbReference type="Proteomes" id="UP000001997">
    <property type="component" value="Unassembled WGS sequence"/>
</dbReference>
<keyword evidence="2" id="KW-1185">Reference proteome</keyword>
<dbReference type="VEuPathDB" id="FungiDB:PGUG_05210"/>
<accession>A5DPK9</accession>
<reference evidence="1 2" key="1">
    <citation type="journal article" date="2009" name="Nature">
        <title>Evolution of pathogenicity and sexual reproduction in eight Candida genomes.</title>
        <authorList>
            <person name="Butler G."/>
            <person name="Rasmussen M.D."/>
            <person name="Lin M.F."/>
            <person name="Santos M.A."/>
            <person name="Sakthikumar S."/>
            <person name="Munro C.A."/>
            <person name="Rheinbay E."/>
            <person name="Grabherr M."/>
            <person name="Forche A."/>
            <person name="Reedy J.L."/>
            <person name="Agrafioti I."/>
            <person name="Arnaud M.B."/>
            <person name="Bates S."/>
            <person name="Brown A.J."/>
            <person name="Brunke S."/>
            <person name="Costanzo M.C."/>
            <person name="Fitzpatrick D.A."/>
            <person name="de Groot P.W."/>
            <person name="Harris D."/>
            <person name="Hoyer L.L."/>
            <person name="Hube B."/>
            <person name="Klis F.M."/>
            <person name="Kodira C."/>
            <person name="Lennard N."/>
            <person name="Logue M.E."/>
            <person name="Martin R."/>
            <person name="Neiman A.M."/>
            <person name="Nikolaou E."/>
            <person name="Quail M.A."/>
            <person name="Quinn J."/>
            <person name="Santos M.C."/>
            <person name="Schmitzberger F.F."/>
            <person name="Sherlock G."/>
            <person name="Shah P."/>
            <person name="Silverstein K.A."/>
            <person name="Skrzypek M.S."/>
            <person name="Soll D."/>
            <person name="Staggs R."/>
            <person name="Stansfield I."/>
            <person name="Stumpf M.P."/>
            <person name="Sudbery P.E."/>
            <person name="Srikantha T."/>
            <person name="Zeng Q."/>
            <person name="Berman J."/>
            <person name="Berriman M."/>
            <person name="Heitman J."/>
            <person name="Gow N.A."/>
            <person name="Lorenz M.C."/>
            <person name="Birren B.W."/>
            <person name="Kellis M."/>
            <person name="Cuomo C.A."/>
        </authorList>
    </citation>
    <scope>NUCLEOTIDE SEQUENCE [LARGE SCALE GENOMIC DNA]</scope>
    <source>
        <strain evidence="2">ATCC 6260 / CBS 566 / DSM 6381 / JCM 1539 / NBRC 10279 / NRRL Y-324</strain>
    </source>
</reference>
<organism evidence="1 2">
    <name type="scientific">Meyerozyma guilliermondii (strain ATCC 6260 / CBS 566 / DSM 6381 / JCM 1539 / NBRC 10279 / NRRL Y-324)</name>
    <name type="common">Yeast</name>
    <name type="synonym">Candida guilliermondii</name>
    <dbReference type="NCBI Taxonomy" id="294746"/>
    <lineage>
        <taxon>Eukaryota</taxon>
        <taxon>Fungi</taxon>
        <taxon>Dikarya</taxon>
        <taxon>Ascomycota</taxon>
        <taxon>Saccharomycotina</taxon>
        <taxon>Pichiomycetes</taxon>
        <taxon>Debaryomycetaceae</taxon>
        <taxon>Meyerozyma</taxon>
    </lineage>
</organism>
<proteinExistence type="predicted"/>
<dbReference type="EMBL" id="CH408161">
    <property type="protein sequence ID" value="EDK41112.2"/>
    <property type="molecule type" value="Genomic_DNA"/>
</dbReference>
<dbReference type="RefSeq" id="XP_001482190.2">
    <property type="nucleotide sequence ID" value="XM_001482140.1"/>
</dbReference>
<dbReference type="KEGG" id="pgu:PGUG_05210"/>
<protein>
    <submittedName>
        <fullName evidence="1">Uncharacterized protein</fullName>
    </submittedName>
</protein>
<name>A5DPK9_PICGU</name>
<dbReference type="GeneID" id="5124197"/>
<gene>
    <name evidence="1" type="ORF">PGUG_05210</name>
</gene>
<sequence>MIGPNKLLSDSCLWRFIYYAFVNKNRQFCIFSKQNYTMKLLKGLSLALCLSCVHSSQAKEFSTSDLELLYELLNMVQEKQAQESMSSIQGGLELRHKVASASVETTDHFEPNRVVKYVNSSQLQNVSVEAAQVKKPRKIISAGVYFDAIKNNDEDDDDCDGGKWFWPFSVGNSTAVQPRIPTSFLVSYASNNSHGLFTGRRHQLNATTPVNTTHTTPTRATLAPVTYVESPMPFFVHKSDAQTLVFPGLLYIMVVLSLSY</sequence>
<dbReference type="InParanoid" id="A5DPK9"/>
<evidence type="ECO:0000313" key="1">
    <source>
        <dbReference type="EMBL" id="EDK41112.2"/>
    </source>
</evidence>
<evidence type="ECO:0000313" key="2">
    <source>
        <dbReference type="Proteomes" id="UP000001997"/>
    </source>
</evidence>
<dbReference type="HOGENOM" id="CLU_1070027_0_0_1"/>